<feature type="domain" description="HipA N-terminal subdomain 1" evidence="1">
    <location>
        <begin position="40"/>
        <end position="130"/>
    </location>
</feature>
<dbReference type="AlphaFoldDB" id="A0A975B713"/>
<name>A0A975B713_9BACT</name>
<evidence type="ECO:0000313" key="3">
    <source>
        <dbReference type="Proteomes" id="UP000663720"/>
    </source>
</evidence>
<evidence type="ECO:0000313" key="2">
    <source>
        <dbReference type="EMBL" id="QTA79983.1"/>
    </source>
</evidence>
<evidence type="ECO:0000259" key="1">
    <source>
        <dbReference type="Pfam" id="PF13657"/>
    </source>
</evidence>
<sequence>MLEFTNKFKFSIFKSLFSKGEEDVESYLPNNETASFVLTVDNIEVGILKCHSGEWSFKYSPSFKDKISEYRKIIGFSDLEKVYQSNSLWPFFRTRIPGLKQPAIKEIIERENINKENELELLKRFGKKTITNPYILIIQDT</sequence>
<reference evidence="2" key="1">
    <citation type="journal article" date="2021" name="Microb. Physiol.">
        <title>Proteogenomic Insights into the Physiology of Marine, Sulfate-Reducing, Filamentous Desulfonema limicola and Desulfonema magnum.</title>
        <authorList>
            <person name="Schnaars V."/>
            <person name="Wohlbrand L."/>
            <person name="Scheve S."/>
            <person name="Hinrichs C."/>
            <person name="Reinhardt R."/>
            <person name="Rabus R."/>
        </authorList>
    </citation>
    <scope>NUCLEOTIDE SEQUENCE</scope>
    <source>
        <strain evidence="2">5ac10</strain>
    </source>
</reference>
<dbReference type="EMBL" id="CP061799">
    <property type="protein sequence ID" value="QTA79983.1"/>
    <property type="molecule type" value="Genomic_DNA"/>
</dbReference>
<keyword evidence="3" id="KW-1185">Reference proteome</keyword>
<dbReference type="RefSeq" id="WP_207691670.1">
    <property type="nucleotide sequence ID" value="NZ_CP061799.1"/>
</dbReference>
<proteinExistence type="predicted"/>
<dbReference type="InterPro" id="IPR017508">
    <property type="entry name" value="HipA_N1"/>
</dbReference>
<dbReference type="KEGG" id="dli:dnl_22680"/>
<organism evidence="2 3">
    <name type="scientific">Desulfonema limicola</name>
    <dbReference type="NCBI Taxonomy" id="45656"/>
    <lineage>
        <taxon>Bacteria</taxon>
        <taxon>Pseudomonadati</taxon>
        <taxon>Thermodesulfobacteriota</taxon>
        <taxon>Desulfobacteria</taxon>
        <taxon>Desulfobacterales</taxon>
        <taxon>Desulfococcaceae</taxon>
        <taxon>Desulfonema</taxon>
    </lineage>
</organism>
<dbReference type="Pfam" id="PF13657">
    <property type="entry name" value="Couple_hipA"/>
    <property type="match status" value="1"/>
</dbReference>
<gene>
    <name evidence="2" type="ORF">dnl_22680</name>
</gene>
<accession>A0A975B713</accession>
<protein>
    <recommendedName>
        <fullName evidence="1">HipA N-terminal subdomain 1 domain-containing protein</fullName>
    </recommendedName>
</protein>
<dbReference type="Proteomes" id="UP000663720">
    <property type="component" value="Chromosome"/>
</dbReference>